<evidence type="ECO:0000313" key="2">
    <source>
        <dbReference type="EMBL" id="OGZ57781.1"/>
    </source>
</evidence>
<sequence length="451" mass="52462">MDKTKFLWYQSVNALRNSWLVSIERGADMLFRSFLRTVIWPAILALLLLVGDAARQSYSYINAHSSAKERVALYERFSLFENLPMCLADGTYQPQTRADRPAFVHNLNELFLSSDSGVAERFRALAKFMREPEYNKFATLMKSDPDVAYVLLTQPERVPELVALEDEKKNLVILKPLRTLSILMLAIQWSPLFLLFPWAFEPHVFSLPVKRWWFYLYLALTYPGSAVLAAIVIGREVWFIFRHRKSDWKERYDLPRPYSQQCEEIRAERETHRKRWTDFFSKERLDAMKHVEGDALQRLLDSLQSRNRKLAEDQREYFDRKAKLERLRSIPELNERIGREFDLLLQHPLIVAIEVMNSTLAVNIENHVLAVYTRKLTCPHGNVGPFRIEIALESMSRRVYLAHRSGRAHPVGGGANGNFCFGNAYGLISDLLREYRISEAIGLMLQAFQSP</sequence>
<feature type="transmembrane region" description="Helical" evidence="1">
    <location>
        <begin position="212"/>
        <end position="241"/>
    </location>
</feature>
<feature type="transmembrane region" description="Helical" evidence="1">
    <location>
        <begin position="29"/>
        <end position="50"/>
    </location>
</feature>
<reference evidence="2 3" key="1">
    <citation type="journal article" date="2016" name="Nat. Commun.">
        <title>Thousands of microbial genomes shed light on interconnected biogeochemical processes in an aquifer system.</title>
        <authorList>
            <person name="Anantharaman K."/>
            <person name="Brown C.T."/>
            <person name="Hug L.A."/>
            <person name="Sharon I."/>
            <person name="Castelle C.J."/>
            <person name="Probst A.J."/>
            <person name="Thomas B.C."/>
            <person name="Singh A."/>
            <person name="Wilkins M.J."/>
            <person name="Karaoz U."/>
            <person name="Brodie E.L."/>
            <person name="Williams K.H."/>
            <person name="Hubbard S.S."/>
            <person name="Banfield J.F."/>
        </authorList>
    </citation>
    <scope>NUCLEOTIDE SEQUENCE [LARGE SCALE GENOMIC DNA]</scope>
</reference>
<accession>A0A1G2H6C3</accession>
<organism evidence="2 3">
    <name type="scientific">Candidatus Ryanbacteria bacterium RIFCSPLOWO2_12_FULL_47_9c</name>
    <dbReference type="NCBI Taxonomy" id="1802131"/>
    <lineage>
        <taxon>Bacteria</taxon>
        <taxon>Candidatus Ryaniibacteriota</taxon>
    </lineage>
</organism>
<dbReference type="EMBL" id="MHOB01000016">
    <property type="protein sequence ID" value="OGZ57781.1"/>
    <property type="molecule type" value="Genomic_DNA"/>
</dbReference>
<protein>
    <submittedName>
        <fullName evidence="2">Uncharacterized protein</fullName>
    </submittedName>
</protein>
<keyword evidence="1" id="KW-0812">Transmembrane</keyword>
<evidence type="ECO:0000256" key="1">
    <source>
        <dbReference type="SAM" id="Phobius"/>
    </source>
</evidence>
<feature type="transmembrane region" description="Helical" evidence="1">
    <location>
        <begin position="177"/>
        <end position="200"/>
    </location>
</feature>
<gene>
    <name evidence="2" type="ORF">A3G60_00615</name>
</gene>
<dbReference type="Proteomes" id="UP000178996">
    <property type="component" value="Unassembled WGS sequence"/>
</dbReference>
<name>A0A1G2H6C3_9BACT</name>
<proteinExistence type="predicted"/>
<comment type="caution">
    <text evidence="2">The sequence shown here is derived from an EMBL/GenBank/DDBJ whole genome shotgun (WGS) entry which is preliminary data.</text>
</comment>
<evidence type="ECO:0000313" key="3">
    <source>
        <dbReference type="Proteomes" id="UP000178996"/>
    </source>
</evidence>
<dbReference type="AlphaFoldDB" id="A0A1G2H6C3"/>
<keyword evidence="1" id="KW-1133">Transmembrane helix</keyword>
<keyword evidence="1" id="KW-0472">Membrane</keyword>